<evidence type="ECO:0000313" key="2">
    <source>
        <dbReference type="EMBL" id="KPA82678.1"/>
    </source>
</evidence>
<dbReference type="RefSeq" id="XP_015661118.1">
    <property type="nucleotide sequence ID" value="XM_015799516.1"/>
</dbReference>
<dbReference type="RefSeq" id="XP_015661117.1">
    <property type="nucleotide sequence ID" value="XM_015799515.1"/>
</dbReference>
<protein>
    <submittedName>
        <fullName evidence="2">Uncharacterized protein</fullName>
    </submittedName>
</protein>
<comment type="caution">
    <text evidence="2">The sequence shown here is derived from an EMBL/GenBank/DDBJ whole genome shotgun (WGS) entry which is preliminary data.</text>
</comment>
<dbReference type="OrthoDB" id="261536at2759"/>
<dbReference type="OMA" id="HRAQREV"/>
<organism evidence="2 3">
    <name type="scientific">Leptomonas pyrrhocoris</name>
    <name type="common">Firebug parasite</name>
    <dbReference type="NCBI Taxonomy" id="157538"/>
    <lineage>
        <taxon>Eukaryota</taxon>
        <taxon>Discoba</taxon>
        <taxon>Euglenozoa</taxon>
        <taxon>Kinetoplastea</taxon>
        <taxon>Metakinetoplastina</taxon>
        <taxon>Trypanosomatida</taxon>
        <taxon>Trypanosomatidae</taxon>
        <taxon>Leishmaniinae</taxon>
        <taxon>Leptomonas</taxon>
    </lineage>
</organism>
<dbReference type="EMBL" id="LGTL01000004">
    <property type="protein sequence ID" value="KPA82678.1"/>
    <property type="molecule type" value="Genomic_DNA"/>
</dbReference>
<feature type="region of interest" description="Disordered" evidence="1">
    <location>
        <begin position="1"/>
        <end position="21"/>
    </location>
</feature>
<dbReference type="Proteomes" id="UP000037923">
    <property type="component" value="Unassembled WGS sequence"/>
</dbReference>
<dbReference type="AlphaFoldDB" id="A0A0N0VGA9"/>
<evidence type="ECO:0000256" key="1">
    <source>
        <dbReference type="SAM" id="MobiDB-lite"/>
    </source>
</evidence>
<sequence>MSTPFAASEWGTSPPFRLGTTPRLSAATSAVSKGSSGAHRGSQNGAAATWNGSTDAFDAIPYAADALKKSQNDNNGALVACAAGTGYDGALVKPTPMTTMAVAVTYPSAELRQSTFSGLYDDVDFPVHTLFTPPRPPGELLPRARRPNRNKALIYATDISRAGAREHNAQREVSRVWRGVLCRRRLRLARELENSLNGKARMIQCWWRSLQAKWRFRQLSSIRSGWAKERMARYVGERVLNTTNVIYWQHSKYEGAALRIQRVLRWYLREKERRRCAEAKLPESAWPSALVKPTAEHPRPYFPWRRTQSASAKAAAGALVEAGSTDADGAVAVCTASPARRTLLQFRDTPLEVLPPPQEEVERINAKMRERQAQRAAALQTPEAMSRRAWKTEGMRQEDLDFNAGVVQRLYRTKRVPETVHTKELTAAYFNKTARVIARTFRMYVLIKRMRAHREATAAAVQAKIAQRSAAKIEELKTEAVWQKDLMDAAATSIQRCWTWYRYRHDRIVPAAYRSTNTVPAPPCYGLIEAHMGREHALRWSTMNLLEKREYEEQRQHRFLRYTPKTVERYEHGGFFVVQTPSEALVEDEAEL</sequence>
<evidence type="ECO:0000313" key="3">
    <source>
        <dbReference type="Proteomes" id="UP000037923"/>
    </source>
</evidence>
<name>A0A0N0VGA9_LEPPY</name>
<keyword evidence="3" id="KW-1185">Reference proteome</keyword>
<dbReference type="GeneID" id="26902795"/>
<gene>
    <name evidence="2" type="ORF">ABB37_02504</name>
</gene>
<reference evidence="2 3" key="1">
    <citation type="submission" date="2015-07" db="EMBL/GenBank/DDBJ databases">
        <title>High-quality genome of monoxenous trypanosomatid Leptomonas pyrrhocoris.</title>
        <authorList>
            <person name="Flegontov P."/>
            <person name="Butenko A."/>
            <person name="Firsov S."/>
            <person name="Vlcek C."/>
            <person name="Logacheva M.D."/>
            <person name="Field M."/>
            <person name="Filatov D."/>
            <person name="Flegontova O."/>
            <person name="Gerasimov E."/>
            <person name="Jackson A.P."/>
            <person name="Kelly S."/>
            <person name="Opperdoes F."/>
            <person name="O'Reilly A."/>
            <person name="Votypka J."/>
            <person name="Yurchenko V."/>
            <person name="Lukes J."/>
        </authorList>
    </citation>
    <scope>NUCLEOTIDE SEQUENCE [LARGE SCALE GENOMIC DNA]</scope>
    <source>
        <strain evidence="2">H10</strain>
    </source>
</reference>
<dbReference type="EMBL" id="LGTL01000004">
    <property type="protein sequence ID" value="KPA82679.1"/>
    <property type="molecule type" value="Genomic_DNA"/>
</dbReference>
<dbReference type="VEuPathDB" id="TriTrypDB:LpyrH10_04_0540"/>
<accession>A0A0N0VGA9</accession>
<proteinExistence type="predicted"/>